<keyword evidence="2" id="KW-1185">Reference proteome</keyword>
<name>A0A6L9L335_9BACT</name>
<dbReference type="RefSeq" id="WP_163946066.1">
    <property type="nucleotide sequence ID" value="NZ_JAAFZH010000003.1"/>
</dbReference>
<proteinExistence type="predicted"/>
<reference evidence="1 2" key="1">
    <citation type="submission" date="2020-02" db="EMBL/GenBank/DDBJ databases">
        <title>Draft genome sequence of two Spirosoma agri KCTC 52727 and Spirosoma terrae KCTC 52035.</title>
        <authorList>
            <person name="Rojas J."/>
            <person name="Ambika Manirajan B."/>
            <person name="Suarez C."/>
            <person name="Ratering S."/>
            <person name="Schnell S."/>
        </authorList>
    </citation>
    <scope>NUCLEOTIDE SEQUENCE [LARGE SCALE GENOMIC DNA]</scope>
    <source>
        <strain evidence="1 2">KCTC 52035</strain>
    </source>
</reference>
<organism evidence="1 2">
    <name type="scientific">Spirosoma terrae</name>
    <dbReference type="NCBI Taxonomy" id="1968276"/>
    <lineage>
        <taxon>Bacteria</taxon>
        <taxon>Pseudomonadati</taxon>
        <taxon>Bacteroidota</taxon>
        <taxon>Cytophagia</taxon>
        <taxon>Cytophagales</taxon>
        <taxon>Cytophagaceae</taxon>
        <taxon>Spirosoma</taxon>
    </lineage>
</organism>
<dbReference type="EMBL" id="JAAFZH010000003">
    <property type="protein sequence ID" value="NDU94985.1"/>
    <property type="molecule type" value="Genomic_DNA"/>
</dbReference>
<accession>A0A6L9L335</accession>
<gene>
    <name evidence="1" type="ORF">GK108_08880</name>
</gene>
<sequence>MNIELATASETAPLEILDLQVLAGTSSGKSSLSLRLLLRKDRKTTQLHVPTLSWFDANQLQRFAQDLAHFPENCQITLLDAGVRLTASVRGLAERWSASRSIRIEPLPSSTNQFAAFTVHTSTQDIKMSIGKLNNRLWEVFTRG</sequence>
<comment type="caution">
    <text evidence="1">The sequence shown here is derived from an EMBL/GenBank/DDBJ whole genome shotgun (WGS) entry which is preliminary data.</text>
</comment>
<evidence type="ECO:0000313" key="1">
    <source>
        <dbReference type="EMBL" id="NDU94985.1"/>
    </source>
</evidence>
<dbReference type="Proteomes" id="UP000474175">
    <property type="component" value="Unassembled WGS sequence"/>
</dbReference>
<dbReference type="AlphaFoldDB" id="A0A6L9L335"/>
<protein>
    <submittedName>
        <fullName evidence="1">Uncharacterized protein</fullName>
    </submittedName>
</protein>
<evidence type="ECO:0000313" key="2">
    <source>
        <dbReference type="Proteomes" id="UP000474175"/>
    </source>
</evidence>